<evidence type="ECO:0000313" key="2">
    <source>
        <dbReference type="Proteomes" id="UP001596022"/>
    </source>
</evidence>
<protein>
    <submittedName>
        <fullName evidence="1">Uncharacterized protein</fullName>
    </submittedName>
</protein>
<sequence>MGHDISGYNKAGEEICYIRFSMGNATAHLFYGLLDAYEYDAGVSGIGGSATFSVPQVENALAKYYTSYDADFFDLTGDSFVVWERNEILKFLNSCLETAKKEGNVRVVFA</sequence>
<organism evidence="1 2">
    <name type="scientific">Camelliibacillus cellulosilyticus</name>
    <dbReference type="NCBI Taxonomy" id="2174486"/>
    <lineage>
        <taxon>Bacteria</taxon>
        <taxon>Bacillati</taxon>
        <taxon>Bacillota</taxon>
        <taxon>Bacilli</taxon>
        <taxon>Bacillales</taxon>
        <taxon>Sporolactobacillaceae</taxon>
        <taxon>Camelliibacillus</taxon>
    </lineage>
</organism>
<gene>
    <name evidence="1" type="ORF">ACFO4N_12580</name>
</gene>
<dbReference type="Proteomes" id="UP001596022">
    <property type="component" value="Unassembled WGS sequence"/>
</dbReference>
<name>A0ABV9GQT6_9BACL</name>
<evidence type="ECO:0000313" key="1">
    <source>
        <dbReference type="EMBL" id="MFC4619549.1"/>
    </source>
</evidence>
<reference evidence="2" key="1">
    <citation type="journal article" date="2019" name="Int. J. Syst. Evol. Microbiol.">
        <title>The Global Catalogue of Microorganisms (GCM) 10K type strain sequencing project: providing services to taxonomists for standard genome sequencing and annotation.</title>
        <authorList>
            <consortium name="The Broad Institute Genomics Platform"/>
            <consortium name="The Broad Institute Genome Sequencing Center for Infectious Disease"/>
            <person name="Wu L."/>
            <person name="Ma J."/>
        </authorList>
    </citation>
    <scope>NUCLEOTIDE SEQUENCE [LARGE SCALE GENOMIC DNA]</scope>
    <source>
        <strain evidence="2">CGMCC 1.16306</strain>
    </source>
</reference>
<keyword evidence="2" id="KW-1185">Reference proteome</keyword>
<accession>A0ABV9GQT6</accession>
<dbReference type="RefSeq" id="WP_376846640.1">
    <property type="nucleotide sequence ID" value="NZ_JBHSFW010000009.1"/>
</dbReference>
<dbReference type="EMBL" id="JBHSFW010000009">
    <property type="protein sequence ID" value="MFC4619549.1"/>
    <property type="molecule type" value="Genomic_DNA"/>
</dbReference>
<proteinExistence type="predicted"/>
<comment type="caution">
    <text evidence="1">The sequence shown here is derived from an EMBL/GenBank/DDBJ whole genome shotgun (WGS) entry which is preliminary data.</text>
</comment>